<reference evidence="3 4" key="1">
    <citation type="submission" date="2020-03" db="EMBL/GenBank/DDBJ databases">
        <title>Is there a link between lipid content and antibiotic production in Streptomyces?</title>
        <authorList>
            <person name="David M."/>
            <person name="Lejeune C."/>
            <person name="Abreu S."/>
            <person name="Thibessard A."/>
            <person name="Leblond P."/>
            <person name="Chaminade P."/>
            <person name="Virolle M.-J."/>
        </authorList>
    </citation>
    <scope>NUCLEOTIDE SEQUENCE [LARGE SCALE GENOMIC DNA]</scope>
    <source>
        <strain evidence="3 4">DSM 41481</strain>
    </source>
</reference>
<evidence type="ECO:0000313" key="3">
    <source>
        <dbReference type="EMBL" id="QIT44786.1"/>
    </source>
</evidence>
<organism evidence="3 4">
    <name type="scientific">Streptomyces antibioticus</name>
    <dbReference type="NCBI Taxonomy" id="1890"/>
    <lineage>
        <taxon>Bacteria</taxon>
        <taxon>Bacillati</taxon>
        <taxon>Actinomycetota</taxon>
        <taxon>Actinomycetes</taxon>
        <taxon>Kitasatosporales</taxon>
        <taxon>Streptomycetaceae</taxon>
        <taxon>Streptomyces</taxon>
    </lineage>
</organism>
<dbReference type="RefSeq" id="WP_143648367.1">
    <property type="nucleotide sequence ID" value="NZ_CM007717.1"/>
</dbReference>
<feature type="chain" id="PRO_5042279396" description="Ig-like domain-containing protein" evidence="2">
    <location>
        <begin position="25"/>
        <end position="122"/>
    </location>
</feature>
<feature type="region of interest" description="Disordered" evidence="1">
    <location>
        <begin position="28"/>
        <end position="57"/>
    </location>
</feature>
<proteinExistence type="predicted"/>
<dbReference type="AlphaFoldDB" id="A0AAE6Y7Y5"/>
<evidence type="ECO:0000256" key="2">
    <source>
        <dbReference type="SAM" id="SignalP"/>
    </source>
</evidence>
<evidence type="ECO:0000256" key="1">
    <source>
        <dbReference type="SAM" id="MobiDB-lite"/>
    </source>
</evidence>
<dbReference type="EMBL" id="CP050692">
    <property type="protein sequence ID" value="QIT44786.1"/>
    <property type="molecule type" value="Genomic_DNA"/>
</dbReference>
<dbReference type="Proteomes" id="UP000502504">
    <property type="component" value="Chromosome"/>
</dbReference>
<dbReference type="PROSITE" id="PS51257">
    <property type="entry name" value="PROKAR_LIPOPROTEIN"/>
    <property type="match status" value="1"/>
</dbReference>
<gene>
    <name evidence="3" type="ORF">HCX60_15490</name>
</gene>
<protein>
    <recommendedName>
        <fullName evidence="5">Ig-like domain-containing protein</fullName>
    </recommendedName>
</protein>
<feature type="compositionally biased region" description="Basic and acidic residues" evidence="1">
    <location>
        <begin position="29"/>
        <end position="41"/>
    </location>
</feature>
<name>A0AAE6Y7Y5_STRAT</name>
<keyword evidence="2" id="KW-0732">Signal</keyword>
<evidence type="ECO:0000313" key="4">
    <source>
        <dbReference type="Proteomes" id="UP000502504"/>
    </source>
</evidence>
<accession>A0AAE6Y7Y5</accession>
<evidence type="ECO:0008006" key="5">
    <source>
        <dbReference type="Google" id="ProtNLM"/>
    </source>
</evidence>
<sequence length="122" mass="13102">MRSDVKRRHARWAGVALITGLAIAGCGSTDDKGAESDEPVKATHCGTGQGTTMELRATNDFPNPTAYVIQLYWFNGEGRQVEMGQMTTDAIQPGKSLTFNVTGRRPGDATVRTCEVKVLGAE</sequence>
<feature type="signal peptide" evidence="2">
    <location>
        <begin position="1"/>
        <end position="24"/>
    </location>
</feature>